<dbReference type="Pfam" id="PF02906">
    <property type="entry name" value="Fe_hyd_lg_C"/>
    <property type="match status" value="1"/>
</dbReference>
<dbReference type="Gene3D" id="3.40.950.10">
    <property type="entry name" value="Fe-only Hydrogenase (Larger Subunit), Chain L, domain 3"/>
    <property type="match status" value="1"/>
</dbReference>
<dbReference type="EMBL" id="JANFYS010000129">
    <property type="protein sequence ID" value="MCQ4771920.1"/>
    <property type="molecule type" value="Genomic_DNA"/>
</dbReference>
<organism evidence="2 3">
    <name type="scientific">Intestinimonas massiliensis</name>
    <name type="common">ex Afouda et al. 2020</name>
    <dbReference type="NCBI Taxonomy" id="1673721"/>
    <lineage>
        <taxon>Bacteria</taxon>
        <taxon>Bacillati</taxon>
        <taxon>Bacillota</taxon>
        <taxon>Clostridia</taxon>
        <taxon>Eubacteriales</taxon>
        <taxon>Intestinimonas</taxon>
    </lineage>
</organism>
<dbReference type="InterPro" id="IPR004108">
    <property type="entry name" value="Fe_hydrogenase_lsu_C"/>
</dbReference>
<accession>A0AAW5JXF8</accession>
<dbReference type="SUPFAM" id="SSF53920">
    <property type="entry name" value="Fe-only hydrogenase"/>
    <property type="match status" value="1"/>
</dbReference>
<evidence type="ECO:0000313" key="3">
    <source>
        <dbReference type="Proteomes" id="UP001204562"/>
    </source>
</evidence>
<reference evidence="2" key="1">
    <citation type="submission" date="2022-06" db="EMBL/GenBank/DDBJ databases">
        <title>Isolation of gut microbiota from human fecal samples.</title>
        <authorList>
            <person name="Pamer E.G."/>
            <person name="Barat B."/>
            <person name="Waligurski E."/>
            <person name="Medina S."/>
            <person name="Paddock L."/>
            <person name="Mostad J."/>
        </authorList>
    </citation>
    <scope>NUCLEOTIDE SEQUENCE</scope>
    <source>
        <strain evidence="2">DFI.9.91</strain>
    </source>
</reference>
<proteinExistence type="predicted"/>
<protein>
    <recommendedName>
        <fullName evidence="1">Iron hydrogenase large subunit C-terminal domain-containing protein</fullName>
    </recommendedName>
</protein>
<evidence type="ECO:0000259" key="1">
    <source>
        <dbReference type="Pfam" id="PF02906"/>
    </source>
</evidence>
<feature type="domain" description="Iron hydrogenase large subunit C-terminal" evidence="1">
    <location>
        <begin position="1"/>
        <end position="64"/>
    </location>
</feature>
<dbReference type="AlphaFoldDB" id="A0AAW5JXF8"/>
<sequence length="65" mass="7288">MLNGLLKIGFQAVYETAKAAEILSDYARQHISSGEKRVMPQISSACPTILRLIRMRFPKLIPNVT</sequence>
<dbReference type="Gene3D" id="3.40.50.1780">
    <property type="match status" value="1"/>
</dbReference>
<gene>
    <name evidence="2" type="ORF">NE579_15990</name>
</gene>
<dbReference type="Proteomes" id="UP001204562">
    <property type="component" value="Unassembled WGS sequence"/>
</dbReference>
<evidence type="ECO:0000313" key="2">
    <source>
        <dbReference type="EMBL" id="MCQ4771920.1"/>
    </source>
</evidence>
<dbReference type="InterPro" id="IPR009016">
    <property type="entry name" value="Fe_hydrogenase"/>
</dbReference>
<name>A0AAW5JXF8_9FIRM</name>
<dbReference type="RefSeq" id="WP_256304944.1">
    <property type="nucleotide sequence ID" value="NZ_JANFYS010000129.1"/>
</dbReference>
<comment type="caution">
    <text evidence="2">The sequence shown here is derived from an EMBL/GenBank/DDBJ whole genome shotgun (WGS) entry which is preliminary data.</text>
</comment>